<protein>
    <submittedName>
        <fullName evidence="1">Uncharacterized protein</fullName>
    </submittedName>
</protein>
<reference evidence="2" key="1">
    <citation type="journal article" date="2022" name="Mol. Ecol. Resour.">
        <title>The genomes of chicory, endive, great burdock and yacon provide insights into Asteraceae palaeo-polyploidization history and plant inulin production.</title>
        <authorList>
            <person name="Fan W."/>
            <person name="Wang S."/>
            <person name="Wang H."/>
            <person name="Wang A."/>
            <person name="Jiang F."/>
            <person name="Liu H."/>
            <person name="Zhao H."/>
            <person name="Xu D."/>
            <person name="Zhang Y."/>
        </authorList>
    </citation>
    <scope>NUCLEOTIDE SEQUENCE [LARGE SCALE GENOMIC DNA]</scope>
    <source>
        <strain evidence="2">cv. Yunnan</strain>
    </source>
</reference>
<comment type="caution">
    <text evidence="1">The sequence shown here is derived from an EMBL/GenBank/DDBJ whole genome shotgun (WGS) entry which is preliminary data.</text>
</comment>
<name>A0ACB9A1R5_9ASTR</name>
<evidence type="ECO:0000313" key="2">
    <source>
        <dbReference type="Proteomes" id="UP001056120"/>
    </source>
</evidence>
<accession>A0ACB9A1R5</accession>
<gene>
    <name evidence="1" type="ORF">L1987_74122</name>
</gene>
<keyword evidence="2" id="KW-1185">Reference proteome</keyword>
<dbReference type="Proteomes" id="UP001056120">
    <property type="component" value="Linkage Group LG25"/>
</dbReference>
<proteinExistence type="predicted"/>
<sequence length="104" mass="11282">MLQSIISETLFSALSKAEAKAFSNMGYNNVDGDAASKYGVGAGNTHHLSLAAARRIVEADGFMRAGLYDRWLPHLYDPVDAILDKGSFTLEELDETIQGVQSCQ</sequence>
<organism evidence="1 2">
    <name type="scientific">Smallanthus sonchifolius</name>
    <dbReference type="NCBI Taxonomy" id="185202"/>
    <lineage>
        <taxon>Eukaryota</taxon>
        <taxon>Viridiplantae</taxon>
        <taxon>Streptophyta</taxon>
        <taxon>Embryophyta</taxon>
        <taxon>Tracheophyta</taxon>
        <taxon>Spermatophyta</taxon>
        <taxon>Magnoliopsida</taxon>
        <taxon>eudicotyledons</taxon>
        <taxon>Gunneridae</taxon>
        <taxon>Pentapetalae</taxon>
        <taxon>asterids</taxon>
        <taxon>campanulids</taxon>
        <taxon>Asterales</taxon>
        <taxon>Asteraceae</taxon>
        <taxon>Asteroideae</taxon>
        <taxon>Heliantheae alliance</taxon>
        <taxon>Millerieae</taxon>
        <taxon>Smallanthus</taxon>
    </lineage>
</organism>
<dbReference type="EMBL" id="CM042042">
    <property type="protein sequence ID" value="KAI3703926.1"/>
    <property type="molecule type" value="Genomic_DNA"/>
</dbReference>
<evidence type="ECO:0000313" key="1">
    <source>
        <dbReference type="EMBL" id="KAI3703926.1"/>
    </source>
</evidence>
<reference evidence="1 2" key="2">
    <citation type="journal article" date="2022" name="Mol. Ecol. Resour.">
        <title>The genomes of chicory, endive, great burdock and yacon provide insights into Asteraceae paleo-polyploidization history and plant inulin production.</title>
        <authorList>
            <person name="Fan W."/>
            <person name="Wang S."/>
            <person name="Wang H."/>
            <person name="Wang A."/>
            <person name="Jiang F."/>
            <person name="Liu H."/>
            <person name="Zhao H."/>
            <person name="Xu D."/>
            <person name="Zhang Y."/>
        </authorList>
    </citation>
    <scope>NUCLEOTIDE SEQUENCE [LARGE SCALE GENOMIC DNA]</scope>
    <source>
        <strain evidence="2">cv. Yunnan</strain>
        <tissue evidence="1">Leaves</tissue>
    </source>
</reference>